<dbReference type="SUPFAM" id="SSF48371">
    <property type="entry name" value="ARM repeat"/>
    <property type="match status" value="1"/>
</dbReference>
<dbReference type="AlphaFoldDB" id="A0A8S2JS33"/>
<gene>
    <name evidence="5" type="ORF">OVA965_LOCUS17053</name>
    <name evidence="6" type="ORF">TMI583_LOCUS17063</name>
</gene>
<dbReference type="PANTHER" id="PTHR10943">
    <property type="entry name" value="26S PROTEASOME NON-ATPASE REGULATORY SUBUNIT"/>
    <property type="match status" value="1"/>
</dbReference>
<evidence type="ECO:0000256" key="3">
    <source>
        <dbReference type="SAM" id="MobiDB-lite"/>
    </source>
</evidence>
<feature type="compositionally biased region" description="Low complexity" evidence="3">
    <location>
        <begin position="206"/>
        <end position="217"/>
    </location>
</feature>
<feature type="region of interest" description="Disordered" evidence="3">
    <location>
        <begin position="180"/>
        <end position="217"/>
    </location>
</feature>
<feature type="non-terminal residue" evidence="6">
    <location>
        <position position="806"/>
    </location>
</feature>
<proteinExistence type="predicted"/>
<dbReference type="Pfam" id="PF01851">
    <property type="entry name" value="PC_rep"/>
    <property type="match status" value="3"/>
</dbReference>
<evidence type="ECO:0000313" key="5">
    <source>
        <dbReference type="EMBL" id="CAF1053388.1"/>
    </source>
</evidence>
<dbReference type="InterPro" id="IPR016024">
    <property type="entry name" value="ARM-type_fold"/>
</dbReference>
<comment type="caution">
    <text evidence="6">The sequence shown here is derived from an EMBL/GenBank/DDBJ whole genome shotgun (WGS) entry which is preliminary data.</text>
</comment>
<dbReference type="GO" id="GO:0034515">
    <property type="term" value="C:proteasome storage granule"/>
    <property type="evidence" value="ECO:0007669"/>
    <property type="project" value="TreeGrafter"/>
</dbReference>
<dbReference type="GO" id="GO:0043161">
    <property type="term" value="P:proteasome-mediated ubiquitin-dependent protein catabolic process"/>
    <property type="evidence" value="ECO:0007669"/>
    <property type="project" value="TreeGrafter"/>
</dbReference>
<evidence type="ECO:0000313" key="6">
    <source>
        <dbReference type="EMBL" id="CAF3819917.1"/>
    </source>
</evidence>
<dbReference type="PANTHER" id="PTHR10943:SF2">
    <property type="entry name" value="26S PROTEASOME NON-ATPASE REGULATORY SUBUNIT 1"/>
    <property type="match status" value="1"/>
</dbReference>
<evidence type="ECO:0000256" key="2">
    <source>
        <dbReference type="ARBA" id="ARBA00022942"/>
    </source>
</evidence>
<dbReference type="EMBL" id="CAJOBA010008090">
    <property type="protein sequence ID" value="CAF3819917.1"/>
    <property type="molecule type" value="Genomic_DNA"/>
</dbReference>
<evidence type="ECO:0000313" key="7">
    <source>
        <dbReference type="Proteomes" id="UP000682733"/>
    </source>
</evidence>
<name>A0A8S2JS33_9BILA</name>
<dbReference type="Proteomes" id="UP000682733">
    <property type="component" value="Unassembled WGS sequence"/>
</dbReference>
<dbReference type="InterPro" id="IPR011989">
    <property type="entry name" value="ARM-like"/>
</dbReference>
<protein>
    <recommendedName>
        <fullName evidence="4">26S proteasome non-ATPase regulatory subunit 1/RPN2 N-terminal domain-containing protein</fullName>
    </recommendedName>
</protein>
<evidence type="ECO:0000256" key="1">
    <source>
        <dbReference type="ARBA" id="ARBA00022737"/>
    </source>
</evidence>
<dbReference type="Pfam" id="PF21505">
    <property type="entry name" value="RPN2_N"/>
    <property type="match status" value="1"/>
</dbReference>
<sequence length="806" mass="90987">HCIDKYTKFQVEKFQSEQSSVNVDHRLEDIVNRMFQRCFDDKKYKQAIGIALETRRIDIFEKAIKESNNTSDILSYAFKITMQLLQNRKFRTVVLRTLVKLYLNLHVPDFINVCQCLIFLDDPDAVADILQTLVRGTTDQMLMAYQIGFDLYESATQQFLNKIQDSLRVQAPIPIVVEKKDEQQTQTSSTSNQVEAMETNQDEKGTPTSATNDSNASTTTLVVKDSKLLQQEHKEKVDSLPQDQKKLQERIEKMLTILSGDITIGLHMQFLIKNNHADLLILKQVKDAVRNSVCHTATVIANGYMLCGTTSDQFFRDNLEWLARATNWAKFTAAASLGVIHKGHIKEALNLMSAYLPKDSMGNSPYAEGGGLYALGLIHANHGGDIMDYLLNQLRATQAPQTDTVRHGACLGLGLAAMGTARSDVYELLKTNLFLEDAVTGEAAGIAMGLVMLGTGSAQAIDDMVQYAQETQHEKILRGLAIGIALVQYGRLEEADPLIEQLNRDKDPILRRSAMYTVGMAYCGTGNNAAIRKLLHVAVSDVNDDVRRSAVESLGFLMFRNMAKVEISETGRKPAAQFEGYSYRLERHQTESISWKCREYGCPDRLNSLKGYTKPDLRTPHSHGLDPEKLAVEEVVVDMRKRCEHQLPYAVFQASSQVVTDPQIAAAIPSFESLKSTLYRHKGNKNEPSTPTSLRNLCIPDKYGKLCWKKISYKFKVQLRRTNNDVESWHSKLSLLLQTQPTVWRLIETLQAQYVLVQHDIERLRAGTYKDRKNLKYQKLNRTVQRITDNFNLGLTQLSDFVNSIS</sequence>
<dbReference type="InterPro" id="IPR048570">
    <property type="entry name" value="PSMD1_RPN2_N"/>
</dbReference>
<accession>A0A8S2JS33</accession>
<dbReference type="EMBL" id="CAJNOK010008077">
    <property type="protein sequence ID" value="CAF1053388.1"/>
    <property type="molecule type" value="Genomic_DNA"/>
</dbReference>
<dbReference type="Proteomes" id="UP000677228">
    <property type="component" value="Unassembled WGS sequence"/>
</dbReference>
<dbReference type="InterPro" id="IPR002015">
    <property type="entry name" value="Proteasome/cyclosome_rpt"/>
</dbReference>
<dbReference type="Gene3D" id="2.20.25.240">
    <property type="match status" value="1"/>
</dbReference>
<evidence type="ECO:0000259" key="4">
    <source>
        <dbReference type="Pfam" id="PF21505"/>
    </source>
</evidence>
<keyword evidence="2" id="KW-0647">Proteasome</keyword>
<dbReference type="FunFam" id="1.25.10.10:FF:000426">
    <property type="entry name" value="Proteasome 26S subunit, non-ATPase 1"/>
    <property type="match status" value="1"/>
</dbReference>
<reference evidence="6" key="1">
    <citation type="submission" date="2021-02" db="EMBL/GenBank/DDBJ databases">
        <authorList>
            <person name="Nowell W R."/>
        </authorList>
    </citation>
    <scope>NUCLEOTIDE SEQUENCE</scope>
</reference>
<dbReference type="GO" id="GO:0005634">
    <property type="term" value="C:nucleus"/>
    <property type="evidence" value="ECO:0007669"/>
    <property type="project" value="TreeGrafter"/>
</dbReference>
<organism evidence="6 7">
    <name type="scientific">Didymodactylos carnosus</name>
    <dbReference type="NCBI Taxonomy" id="1234261"/>
    <lineage>
        <taxon>Eukaryota</taxon>
        <taxon>Metazoa</taxon>
        <taxon>Spiralia</taxon>
        <taxon>Gnathifera</taxon>
        <taxon>Rotifera</taxon>
        <taxon>Eurotatoria</taxon>
        <taxon>Bdelloidea</taxon>
        <taxon>Philodinida</taxon>
        <taxon>Philodinidae</taxon>
        <taxon>Didymodactylos</taxon>
    </lineage>
</organism>
<feature type="domain" description="26S proteasome non-ATPase regulatory subunit 1/RPN2 N-terminal" evidence="4">
    <location>
        <begin position="2"/>
        <end position="170"/>
    </location>
</feature>
<dbReference type="GO" id="GO:0008540">
    <property type="term" value="C:proteasome regulatory particle, base subcomplex"/>
    <property type="evidence" value="ECO:0007669"/>
    <property type="project" value="TreeGrafter"/>
</dbReference>
<keyword evidence="1" id="KW-0677">Repeat</keyword>
<dbReference type="Gene3D" id="1.25.10.10">
    <property type="entry name" value="Leucine-rich Repeat Variant"/>
    <property type="match status" value="1"/>
</dbReference>